<keyword evidence="5 7" id="KW-1133">Transmembrane helix</keyword>
<dbReference type="Proteomes" id="UP000189796">
    <property type="component" value="Chromosome I"/>
</dbReference>
<evidence type="ECO:0000256" key="4">
    <source>
        <dbReference type="ARBA" id="ARBA00022692"/>
    </source>
</evidence>
<dbReference type="Pfam" id="PF00528">
    <property type="entry name" value="BPD_transp_1"/>
    <property type="match status" value="1"/>
</dbReference>
<keyword evidence="2 7" id="KW-0813">Transport</keyword>
<dbReference type="PANTHER" id="PTHR30151:SF16">
    <property type="entry name" value="ABC TRANSPORTER PERMEASE PROTEIN"/>
    <property type="match status" value="1"/>
</dbReference>
<dbReference type="CDD" id="cd06261">
    <property type="entry name" value="TM_PBP2"/>
    <property type="match status" value="1"/>
</dbReference>
<dbReference type="GO" id="GO:0055085">
    <property type="term" value="P:transmembrane transport"/>
    <property type="evidence" value="ECO:0007669"/>
    <property type="project" value="InterPro"/>
</dbReference>
<comment type="subcellular location">
    <subcellularLocation>
        <location evidence="1 7">Cell membrane</location>
        <topology evidence="1 7">Multi-pass membrane protein</topology>
    </subcellularLocation>
</comment>
<dbReference type="AlphaFoldDB" id="A0A1M5JXU3"/>
<evidence type="ECO:0000256" key="2">
    <source>
        <dbReference type="ARBA" id="ARBA00022448"/>
    </source>
</evidence>
<accession>A0A1M5JXU3</accession>
<evidence type="ECO:0000256" key="6">
    <source>
        <dbReference type="ARBA" id="ARBA00023136"/>
    </source>
</evidence>
<dbReference type="PANTHER" id="PTHR30151">
    <property type="entry name" value="ALKANE SULFONATE ABC TRANSPORTER-RELATED, MEMBRANE SUBUNIT"/>
    <property type="match status" value="1"/>
</dbReference>
<feature type="transmembrane region" description="Helical" evidence="7">
    <location>
        <begin position="21"/>
        <end position="44"/>
    </location>
</feature>
<dbReference type="GO" id="GO:0005886">
    <property type="term" value="C:plasma membrane"/>
    <property type="evidence" value="ECO:0007669"/>
    <property type="project" value="UniProtKB-SubCell"/>
</dbReference>
<dbReference type="EMBL" id="LT670817">
    <property type="protein sequence ID" value="SHG45361.1"/>
    <property type="molecule type" value="Genomic_DNA"/>
</dbReference>
<evidence type="ECO:0000313" key="9">
    <source>
        <dbReference type="EMBL" id="SHG45361.1"/>
    </source>
</evidence>
<dbReference type="OrthoDB" id="9796361at2"/>
<feature type="transmembrane region" description="Helical" evidence="7">
    <location>
        <begin position="246"/>
        <end position="268"/>
    </location>
</feature>
<feature type="domain" description="ABC transmembrane type-1" evidence="8">
    <location>
        <begin position="86"/>
        <end position="267"/>
    </location>
</feature>
<feature type="transmembrane region" description="Helical" evidence="7">
    <location>
        <begin position="124"/>
        <end position="144"/>
    </location>
</feature>
<organism evidence="9 10">
    <name type="scientific">Bradyrhizobium erythrophlei</name>
    <dbReference type="NCBI Taxonomy" id="1437360"/>
    <lineage>
        <taxon>Bacteria</taxon>
        <taxon>Pseudomonadati</taxon>
        <taxon>Pseudomonadota</taxon>
        <taxon>Alphaproteobacteria</taxon>
        <taxon>Hyphomicrobiales</taxon>
        <taxon>Nitrobacteraceae</taxon>
        <taxon>Bradyrhizobium</taxon>
    </lineage>
</organism>
<keyword evidence="4 7" id="KW-0812">Transmembrane</keyword>
<evidence type="ECO:0000256" key="7">
    <source>
        <dbReference type="RuleBase" id="RU363032"/>
    </source>
</evidence>
<evidence type="ECO:0000256" key="3">
    <source>
        <dbReference type="ARBA" id="ARBA00022475"/>
    </source>
</evidence>
<evidence type="ECO:0000256" key="1">
    <source>
        <dbReference type="ARBA" id="ARBA00004651"/>
    </source>
</evidence>
<dbReference type="InterPro" id="IPR035906">
    <property type="entry name" value="MetI-like_sf"/>
</dbReference>
<reference evidence="9 10" key="1">
    <citation type="submission" date="2016-11" db="EMBL/GenBank/DDBJ databases">
        <authorList>
            <person name="Jaros S."/>
            <person name="Januszkiewicz K."/>
            <person name="Wedrychowicz H."/>
        </authorList>
    </citation>
    <scope>NUCLEOTIDE SEQUENCE [LARGE SCALE GENOMIC DNA]</scope>
    <source>
        <strain evidence="9 10">GAS138</strain>
    </source>
</reference>
<evidence type="ECO:0000313" key="10">
    <source>
        <dbReference type="Proteomes" id="UP000189796"/>
    </source>
</evidence>
<protein>
    <submittedName>
        <fullName evidence="9">NitT/TauT family transport system permease protein</fullName>
    </submittedName>
</protein>
<dbReference type="InterPro" id="IPR000515">
    <property type="entry name" value="MetI-like"/>
</dbReference>
<feature type="transmembrane region" description="Helical" evidence="7">
    <location>
        <begin position="150"/>
        <end position="171"/>
    </location>
</feature>
<dbReference type="RefSeq" id="WP_079600765.1">
    <property type="nucleotide sequence ID" value="NZ_LT670817.1"/>
</dbReference>
<proteinExistence type="inferred from homology"/>
<dbReference type="SUPFAM" id="SSF161098">
    <property type="entry name" value="MetI-like"/>
    <property type="match status" value="1"/>
</dbReference>
<gene>
    <name evidence="9" type="ORF">SAMN05443248_1611</name>
</gene>
<evidence type="ECO:0000256" key="5">
    <source>
        <dbReference type="ARBA" id="ARBA00022989"/>
    </source>
</evidence>
<comment type="similarity">
    <text evidence="7">Belongs to the binding-protein-dependent transport system permease family.</text>
</comment>
<feature type="transmembrane region" description="Helical" evidence="7">
    <location>
        <begin position="90"/>
        <end position="112"/>
    </location>
</feature>
<evidence type="ECO:0000259" key="8">
    <source>
        <dbReference type="PROSITE" id="PS50928"/>
    </source>
</evidence>
<dbReference type="PROSITE" id="PS50928">
    <property type="entry name" value="ABC_TM1"/>
    <property type="match status" value="1"/>
</dbReference>
<keyword evidence="3" id="KW-1003">Cell membrane</keyword>
<sequence length="289" mass="31175">MSDATLARTAAVRTERRNSNLAVHRVAVSIATFMLPIIAFLLIWEGAVRAGWIEASILPSPSAIAQRAWVLLNPSNLSQSLLLSHIGISLWRALISFVLGCVVAIPLGFLLGLNKTAYQIASPLLSLLLPLPAVAWTPIFLVAFGQGDLTIIAVCFLGAFFPILYSTIQGVRGIGRHSLWVVRSMGASRLDIFRRVLLPGALPTLIAGLKLGMAHSWRTLVAAEMLAALTHGLGFMIFAARSYMDVTTMFVGIVCLAIIGLLIERVVFGSLEALTVRRWYGSGKIGSSR</sequence>
<feature type="transmembrane region" description="Helical" evidence="7">
    <location>
        <begin position="219"/>
        <end position="239"/>
    </location>
</feature>
<dbReference type="Gene3D" id="1.10.3720.10">
    <property type="entry name" value="MetI-like"/>
    <property type="match status" value="1"/>
</dbReference>
<name>A0A1M5JXU3_9BRAD</name>
<keyword evidence="6 7" id="KW-0472">Membrane</keyword>